<dbReference type="EMBL" id="JH713240">
    <property type="protein sequence ID" value="EFO14100.1"/>
    <property type="molecule type" value="Genomic_DNA"/>
</dbReference>
<sequence>MDIAIKHREMFIAKIYIVYRSIPMTEEIIENTSHNYFLLSYLVQGRLQLSRSIAIVWLKIQIKHFIAQRMDTGDSSKKKGKNGELLAKNENTAENKQQIREYFEKRKIFTPS</sequence>
<accession>A0A1S0THW3</accession>
<name>A0A1S0THW3_LOALO</name>
<dbReference type="GeneID" id="9951904"/>
<dbReference type="AlphaFoldDB" id="A0A1S0THW3"/>
<dbReference type="InParanoid" id="A0A1S0THW3"/>
<feature type="region of interest" description="Disordered" evidence="1">
    <location>
        <begin position="72"/>
        <end position="92"/>
    </location>
</feature>
<evidence type="ECO:0000313" key="2">
    <source>
        <dbReference type="EMBL" id="EFO14100.1"/>
    </source>
</evidence>
<protein>
    <submittedName>
        <fullName evidence="2">Uncharacterized protein</fullName>
    </submittedName>
</protein>
<evidence type="ECO:0000256" key="1">
    <source>
        <dbReference type="SAM" id="MobiDB-lite"/>
    </source>
</evidence>
<dbReference type="RefSeq" id="XP_003149969.1">
    <property type="nucleotide sequence ID" value="XM_003149921.1"/>
</dbReference>
<proteinExistence type="predicted"/>
<reference evidence="2" key="1">
    <citation type="submission" date="2012-04" db="EMBL/GenBank/DDBJ databases">
        <title>The Genome Sequence of Loa loa.</title>
        <authorList>
            <consortium name="The Broad Institute Genome Sequencing Platform"/>
            <consortium name="Broad Institute Genome Sequencing Center for Infectious Disease"/>
            <person name="Nutman T.B."/>
            <person name="Fink D.L."/>
            <person name="Russ C."/>
            <person name="Young S."/>
            <person name="Zeng Q."/>
            <person name="Gargeya S."/>
            <person name="Alvarado L."/>
            <person name="Berlin A."/>
            <person name="Chapman S.B."/>
            <person name="Chen Z."/>
            <person name="Freedman E."/>
            <person name="Gellesch M."/>
            <person name="Goldberg J."/>
            <person name="Griggs A."/>
            <person name="Gujja S."/>
            <person name="Heilman E.R."/>
            <person name="Heiman D."/>
            <person name="Howarth C."/>
            <person name="Mehta T."/>
            <person name="Neiman D."/>
            <person name="Pearson M."/>
            <person name="Roberts A."/>
            <person name="Saif S."/>
            <person name="Shea T."/>
            <person name="Shenoy N."/>
            <person name="Sisk P."/>
            <person name="Stolte C."/>
            <person name="Sykes S."/>
            <person name="White J."/>
            <person name="Yandava C."/>
            <person name="Haas B."/>
            <person name="Henn M.R."/>
            <person name="Nusbaum C."/>
            <person name="Birren B."/>
        </authorList>
    </citation>
    <scope>NUCLEOTIDE SEQUENCE [LARGE SCALE GENOMIC DNA]</scope>
</reference>
<dbReference type="CTD" id="9951904"/>
<organism evidence="2">
    <name type="scientific">Loa loa</name>
    <name type="common">Eye worm</name>
    <name type="synonym">Filaria loa</name>
    <dbReference type="NCBI Taxonomy" id="7209"/>
    <lineage>
        <taxon>Eukaryota</taxon>
        <taxon>Metazoa</taxon>
        <taxon>Ecdysozoa</taxon>
        <taxon>Nematoda</taxon>
        <taxon>Chromadorea</taxon>
        <taxon>Rhabditida</taxon>
        <taxon>Spirurina</taxon>
        <taxon>Spiruromorpha</taxon>
        <taxon>Filarioidea</taxon>
        <taxon>Onchocercidae</taxon>
        <taxon>Loa</taxon>
    </lineage>
</organism>
<dbReference type="KEGG" id="loa:LOAG_14425"/>
<gene>
    <name evidence="2" type="ORF">LOAG_14425</name>
</gene>